<organism evidence="2 3">
    <name type="scientific">Methylobacterium terrae</name>
    <dbReference type="NCBI Taxonomy" id="2202827"/>
    <lineage>
        <taxon>Bacteria</taxon>
        <taxon>Pseudomonadati</taxon>
        <taxon>Pseudomonadota</taxon>
        <taxon>Alphaproteobacteria</taxon>
        <taxon>Hyphomicrobiales</taxon>
        <taxon>Methylobacteriaceae</taxon>
        <taxon>Methylobacterium</taxon>
    </lineage>
</organism>
<dbReference type="AlphaFoldDB" id="A0A2U8WLZ4"/>
<sequence>MLGAAVLATMSVFAATPAAACQGAACYARPGYAAGPGAVRPGATYAPPTQVGKTNPLVGQDAATAKNLGRTGAVLNPGNINPGFRPR</sequence>
<dbReference type="KEGG" id="mtea:DK419_09450"/>
<evidence type="ECO:0000313" key="3">
    <source>
        <dbReference type="Proteomes" id="UP000245444"/>
    </source>
</evidence>
<evidence type="ECO:0000313" key="2">
    <source>
        <dbReference type="EMBL" id="AWN46511.1"/>
    </source>
</evidence>
<feature type="signal peptide" evidence="1">
    <location>
        <begin position="1"/>
        <end position="20"/>
    </location>
</feature>
<reference evidence="2 3" key="1">
    <citation type="submission" date="2018-05" db="EMBL/GenBank/DDBJ databases">
        <title>Complete Genome Sequence of Methylobacterium sp. 17Sr1-28.</title>
        <authorList>
            <person name="Srinivasan S."/>
        </authorList>
    </citation>
    <scope>NUCLEOTIDE SEQUENCE [LARGE SCALE GENOMIC DNA]</scope>
    <source>
        <strain evidence="2 3">17Sr1-28</strain>
    </source>
</reference>
<evidence type="ECO:0000256" key="1">
    <source>
        <dbReference type="SAM" id="SignalP"/>
    </source>
</evidence>
<gene>
    <name evidence="2" type="ORF">DK419_09450</name>
</gene>
<accession>A0A2U8WLZ4</accession>
<protein>
    <submittedName>
        <fullName evidence="2">Uncharacterized protein</fullName>
    </submittedName>
</protein>
<dbReference type="EMBL" id="CP029553">
    <property type="protein sequence ID" value="AWN46511.1"/>
    <property type="molecule type" value="Genomic_DNA"/>
</dbReference>
<keyword evidence="1" id="KW-0732">Signal</keyword>
<proteinExistence type="predicted"/>
<feature type="chain" id="PRO_5015853970" evidence="1">
    <location>
        <begin position="21"/>
        <end position="87"/>
    </location>
</feature>
<dbReference type="Proteomes" id="UP000245444">
    <property type="component" value="Chromosome"/>
</dbReference>
<keyword evidence="3" id="KW-1185">Reference proteome</keyword>
<name>A0A2U8WLZ4_9HYPH</name>